<dbReference type="EMBL" id="JARWAL010000050">
    <property type="protein sequence ID" value="MDR5894441.1"/>
    <property type="molecule type" value="Genomic_DNA"/>
</dbReference>
<protein>
    <submittedName>
        <fullName evidence="1">Uncharacterized protein</fullName>
    </submittedName>
</protein>
<dbReference type="Proteomes" id="UP001252270">
    <property type="component" value="Unassembled WGS sequence"/>
</dbReference>
<name>A0ABU1GS95_9GAMM</name>
<proteinExistence type="predicted"/>
<dbReference type="RefSeq" id="WP_309637731.1">
    <property type="nucleotide sequence ID" value="NZ_JARWAL010000050.1"/>
</dbReference>
<gene>
    <name evidence="1" type="ORF">QC820_16775</name>
</gene>
<evidence type="ECO:0000313" key="1">
    <source>
        <dbReference type="EMBL" id="MDR5894441.1"/>
    </source>
</evidence>
<accession>A0ABU1GS95</accession>
<keyword evidence="2" id="KW-1185">Reference proteome</keyword>
<reference evidence="1 2" key="1">
    <citation type="submission" date="2023-04" db="EMBL/GenBank/DDBJ databases">
        <title>A long-awaited taxogenomic arrangement of the family Halomonadaceae.</title>
        <authorList>
            <person name="De La Haba R."/>
            <person name="Chuvochina M."/>
            <person name="Wittouck S."/>
            <person name="Arahal D.R."/>
            <person name="Sanchez-Porro C."/>
            <person name="Hugenholtz P."/>
            <person name="Ventosa A."/>
        </authorList>
    </citation>
    <scope>NUCLEOTIDE SEQUENCE [LARGE SCALE GENOMIC DNA]</scope>
    <source>
        <strain evidence="1 2">DSM 17332</strain>
    </source>
</reference>
<organism evidence="1 2">
    <name type="scientific">Halomonas mongoliensis</name>
    <dbReference type="NCBI Taxonomy" id="321265"/>
    <lineage>
        <taxon>Bacteria</taxon>
        <taxon>Pseudomonadati</taxon>
        <taxon>Pseudomonadota</taxon>
        <taxon>Gammaproteobacteria</taxon>
        <taxon>Oceanospirillales</taxon>
        <taxon>Halomonadaceae</taxon>
        <taxon>Halomonas</taxon>
    </lineage>
</organism>
<comment type="caution">
    <text evidence="1">The sequence shown here is derived from an EMBL/GenBank/DDBJ whole genome shotgun (WGS) entry which is preliminary data.</text>
</comment>
<evidence type="ECO:0000313" key="2">
    <source>
        <dbReference type="Proteomes" id="UP001252270"/>
    </source>
</evidence>
<sequence>GSAAGTAHEDLAIIVYAFCLLVLIGDDRTITIWRFAEDDMEEWLAESAFGVRGELGLGTAALESEMQRLETIAQEGN</sequence>
<feature type="non-terminal residue" evidence="1">
    <location>
        <position position="1"/>
    </location>
</feature>